<comment type="caution">
    <text evidence="1">The sequence shown here is derived from an EMBL/GenBank/DDBJ whole genome shotgun (WGS) entry which is preliminary data.</text>
</comment>
<accession>A0ABP5JFH1</accession>
<proteinExistence type="predicted"/>
<dbReference type="RefSeq" id="WP_344301722.1">
    <property type="nucleotide sequence ID" value="NZ_BAAAQQ010000002.1"/>
</dbReference>
<evidence type="ECO:0000313" key="2">
    <source>
        <dbReference type="Proteomes" id="UP001500575"/>
    </source>
</evidence>
<dbReference type="EMBL" id="BAAAQQ010000002">
    <property type="protein sequence ID" value="GAA2114192.1"/>
    <property type="molecule type" value="Genomic_DNA"/>
</dbReference>
<gene>
    <name evidence="1" type="ORF">GCM10009843_02480</name>
</gene>
<organism evidence="1 2">
    <name type="scientific">Nocardioides bigeumensis</name>
    <dbReference type="NCBI Taxonomy" id="433657"/>
    <lineage>
        <taxon>Bacteria</taxon>
        <taxon>Bacillati</taxon>
        <taxon>Actinomycetota</taxon>
        <taxon>Actinomycetes</taxon>
        <taxon>Propionibacteriales</taxon>
        <taxon>Nocardioidaceae</taxon>
        <taxon>Nocardioides</taxon>
    </lineage>
</organism>
<sequence length="151" mass="16342">MATSLHLLADPHGDWDLLPRAAAGEVQAAADLFDGHGMAVLASTRTVLGPRHDEKAADDIVVAAFVAACRGARWDGEQPRTVLVRAAVDGCLSHAKTQDLRSRALLALTVYGRMTCRQASAFLGIDPEIDALEVRELWRELRLLLDPPRPA</sequence>
<dbReference type="Proteomes" id="UP001500575">
    <property type="component" value="Unassembled WGS sequence"/>
</dbReference>
<protein>
    <submittedName>
        <fullName evidence="1">Uncharacterized protein</fullName>
    </submittedName>
</protein>
<keyword evidence="2" id="KW-1185">Reference proteome</keyword>
<dbReference type="Gene3D" id="1.10.1740.10">
    <property type="match status" value="1"/>
</dbReference>
<reference evidence="2" key="1">
    <citation type="journal article" date="2019" name="Int. J. Syst. Evol. Microbiol.">
        <title>The Global Catalogue of Microorganisms (GCM) 10K type strain sequencing project: providing services to taxonomists for standard genome sequencing and annotation.</title>
        <authorList>
            <consortium name="The Broad Institute Genomics Platform"/>
            <consortium name="The Broad Institute Genome Sequencing Center for Infectious Disease"/>
            <person name="Wu L."/>
            <person name="Ma J."/>
        </authorList>
    </citation>
    <scope>NUCLEOTIDE SEQUENCE [LARGE SCALE GENOMIC DNA]</scope>
    <source>
        <strain evidence="2">JCM 16021</strain>
    </source>
</reference>
<evidence type="ECO:0000313" key="1">
    <source>
        <dbReference type="EMBL" id="GAA2114192.1"/>
    </source>
</evidence>
<name>A0ABP5JFH1_9ACTN</name>